<comment type="caution">
    <text evidence="6">The sequence shown here is derived from an EMBL/GenBank/DDBJ whole genome shotgun (WGS) entry which is preliminary data.</text>
</comment>
<dbReference type="InterPro" id="IPR011006">
    <property type="entry name" value="CheY-like_superfamily"/>
</dbReference>
<dbReference type="STRING" id="580166.AUP43_11260"/>
<reference evidence="6 7" key="1">
    <citation type="submission" date="2015-12" db="EMBL/GenBank/DDBJ databases">
        <title>Genome sequence of Oceanibaculum pacificum MCCC 1A02656.</title>
        <authorList>
            <person name="Lu L."/>
            <person name="Lai Q."/>
            <person name="Shao Z."/>
            <person name="Qian P."/>
        </authorList>
    </citation>
    <scope>NUCLEOTIDE SEQUENCE [LARGE SCALE GENOMIC DNA]</scope>
    <source>
        <strain evidence="6 7">MCCC 1A02656</strain>
    </source>
</reference>
<dbReference type="GO" id="GO:0006355">
    <property type="term" value="P:regulation of DNA-templated transcription"/>
    <property type="evidence" value="ECO:0007669"/>
    <property type="project" value="InterPro"/>
</dbReference>
<evidence type="ECO:0000256" key="3">
    <source>
        <dbReference type="PROSITE-ProRule" id="PRU00169"/>
    </source>
</evidence>
<dbReference type="PROSITE" id="PS50110">
    <property type="entry name" value="RESPONSE_REGULATORY"/>
    <property type="match status" value="1"/>
</dbReference>
<dbReference type="InterPro" id="IPR001789">
    <property type="entry name" value="Sig_transdc_resp-reg_receiver"/>
</dbReference>
<dbReference type="InterPro" id="IPR058245">
    <property type="entry name" value="NreC/VraR/RcsB-like_REC"/>
</dbReference>
<accession>A0A154VXJ9</accession>
<dbReference type="PANTHER" id="PTHR45566:SF1">
    <property type="entry name" value="HTH-TYPE TRANSCRIPTIONAL REGULATOR YHJB-RELATED"/>
    <property type="match status" value="1"/>
</dbReference>
<dbReference type="PANTHER" id="PTHR45566">
    <property type="entry name" value="HTH-TYPE TRANSCRIPTIONAL REGULATOR YHJB-RELATED"/>
    <property type="match status" value="1"/>
</dbReference>
<dbReference type="Gene3D" id="3.40.50.2300">
    <property type="match status" value="1"/>
</dbReference>
<dbReference type="RefSeq" id="WP_067557758.1">
    <property type="nucleotide sequence ID" value="NZ_LPXN01000126.1"/>
</dbReference>
<dbReference type="SUPFAM" id="SSF46894">
    <property type="entry name" value="C-terminal effector domain of the bipartite response regulators"/>
    <property type="match status" value="1"/>
</dbReference>
<dbReference type="OrthoDB" id="9805444at2"/>
<dbReference type="PROSITE" id="PS50043">
    <property type="entry name" value="HTH_LUXR_2"/>
    <property type="match status" value="1"/>
</dbReference>
<evidence type="ECO:0000259" key="4">
    <source>
        <dbReference type="PROSITE" id="PS50043"/>
    </source>
</evidence>
<dbReference type="EMBL" id="LPXN01000126">
    <property type="protein sequence ID" value="KZD05987.1"/>
    <property type="molecule type" value="Genomic_DNA"/>
</dbReference>
<dbReference type="CDD" id="cd17535">
    <property type="entry name" value="REC_NarL-like"/>
    <property type="match status" value="1"/>
</dbReference>
<proteinExistence type="predicted"/>
<dbReference type="InterPro" id="IPR036388">
    <property type="entry name" value="WH-like_DNA-bd_sf"/>
</dbReference>
<evidence type="ECO:0000259" key="5">
    <source>
        <dbReference type="PROSITE" id="PS50110"/>
    </source>
</evidence>
<dbReference type="SMART" id="SM00448">
    <property type="entry name" value="REC"/>
    <property type="match status" value="1"/>
</dbReference>
<dbReference type="AlphaFoldDB" id="A0A154VXJ9"/>
<dbReference type="GO" id="GO:0003677">
    <property type="term" value="F:DNA binding"/>
    <property type="evidence" value="ECO:0007669"/>
    <property type="project" value="UniProtKB-KW"/>
</dbReference>
<protein>
    <submittedName>
        <fullName evidence="6">Two-component system response regulator</fullName>
    </submittedName>
</protein>
<name>A0A154VXJ9_9PROT</name>
<feature type="domain" description="HTH luxR-type" evidence="4">
    <location>
        <begin position="144"/>
        <end position="209"/>
    </location>
</feature>
<feature type="modified residue" description="4-aspartylphosphate" evidence="3">
    <location>
        <position position="55"/>
    </location>
</feature>
<keyword evidence="2" id="KW-0238">DNA-binding</keyword>
<dbReference type="Pfam" id="PF00072">
    <property type="entry name" value="Response_reg"/>
    <property type="match status" value="1"/>
</dbReference>
<dbReference type="SUPFAM" id="SSF52172">
    <property type="entry name" value="CheY-like"/>
    <property type="match status" value="1"/>
</dbReference>
<dbReference type="SMART" id="SM00421">
    <property type="entry name" value="HTH_LUXR"/>
    <property type="match status" value="1"/>
</dbReference>
<dbReference type="GO" id="GO:0000160">
    <property type="term" value="P:phosphorelay signal transduction system"/>
    <property type="evidence" value="ECO:0007669"/>
    <property type="project" value="InterPro"/>
</dbReference>
<keyword evidence="1 3" id="KW-0597">Phosphoprotein</keyword>
<dbReference type="InterPro" id="IPR000792">
    <property type="entry name" value="Tscrpt_reg_LuxR_C"/>
</dbReference>
<keyword evidence="7" id="KW-1185">Reference proteome</keyword>
<dbReference type="InterPro" id="IPR051015">
    <property type="entry name" value="EvgA-like"/>
</dbReference>
<dbReference type="InterPro" id="IPR016032">
    <property type="entry name" value="Sig_transdc_resp-reg_C-effctor"/>
</dbReference>
<evidence type="ECO:0000313" key="7">
    <source>
        <dbReference type="Proteomes" id="UP000076400"/>
    </source>
</evidence>
<evidence type="ECO:0000313" key="6">
    <source>
        <dbReference type="EMBL" id="KZD05987.1"/>
    </source>
</evidence>
<evidence type="ECO:0000256" key="1">
    <source>
        <dbReference type="ARBA" id="ARBA00022553"/>
    </source>
</evidence>
<organism evidence="6 7">
    <name type="scientific">Oceanibaculum pacificum</name>
    <dbReference type="NCBI Taxonomy" id="580166"/>
    <lineage>
        <taxon>Bacteria</taxon>
        <taxon>Pseudomonadati</taxon>
        <taxon>Pseudomonadota</taxon>
        <taxon>Alphaproteobacteria</taxon>
        <taxon>Rhodospirillales</taxon>
        <taxon>Oceanibaculaceae</taxon>
        <taxon>Oceanibaculum</taxon>
    </lineage>
</organism>
<gene>
    <name evidence="6" type="ORF">AUP43_11260</name>
</gene>
<evidence type="ECO:0000256" key="2">
    <source>
        <dbReference type="ARBA" id="ARBA00023125"/>
    </source>
</evidence>
<feature type="domain" description="Response regulatory" evidence="5">
    <location>
        <begin position="3"/>
        <end position="120"/>
    </location>
</feature>
<dbReference type="Pfam" id="PF00196">
    <property type="entry name" value="GerE"/>
    <property type="match status" value="1"/>
</dbReference>
<dbReference type="PRINTS" id="PR00038">
    <property type="entry name" value="HTHLUXR"/>
</dbReference>
<sequence length="211" mass="22548">MPKALIADDHALIRSGLREMLEGCAPGMPVLEVETLPQVIDCLGRDPEIGLVLLDLVIPGARGLEGLDLLRQHFPAVAVIVVSADETPALIRRALAAGAAGYLPKSTRTEVMAGALRLVLAGGVYVPPSIIDGEEEPRPERPALDPKTLGLTERQGEILALLGEGLTNRAIGDRLGLAEQTVKNQVSQTLRRLGIASRIEAAVLARRYRRP</sequence>
<dbReference type="Proteomes" id="UP000076400">
    <property type="component" value="Unassembled WGS sequence"/>
</dbReference>
<dbReference type="Gene3D" id="1.10.10.10">
    <property type="entry name" value="Winged helix-like DNA-binding domain superfamily/Winged helix DNA-binding domain"/>
    <property type="match status" value="1"/>
</dbReference>
<dbReference type="CDD" id="cd06170">
    <property type="entry name" value="LuxR_C_like"/>
    <property type="match status" value="1"/>
</dbReference>